<dbReference type="PANTHER" id="PTHR43736:SF4">
    <property type="entry name" value="SLR1690 PROTEIN"/>
    <property type="match status" value="1"/>
</dbReference>
<dbReference type="InterPro" id="IPR015797">
    <property type="entry name" value="NUDIX_hydrolase-like_dom_sf"/>
</dbReference>
<gene>
    <name evidence="2" type="ORF">BDD16_001368</name>
</gene>
<dbReference type="Proteomes" id="UP000518288">
    <property type="component" value="Unassembled WGS sequence"/>
</dbReference>
<accession>A0A7Y9U665</accession>
<proteinExistence type="predicted"/>
<dbReference type="InterPro" id="IPR036390">
    <property type="entry name" value="WH_DNA-bd_sf"/>
</dbReference>
<dbReference type="InterPro" id="IPR054105">
    <property type="entry name" value="WHD_NrtR"/>
</dbReference>
<dbReference type="EC" id="3.6.1.55" evidence="2"/>
<dbReference type="GO" id="GO:0035539">
    <property type="term" value="F:8-oxo-7,8-dihydrodeoxyguanosine triphosphate pyrophosphatase activity"/>
    <property type="evidence" value="ECO:0007669"/>
    <property type="project" value="UniProtKB-EC"/>
</dbReference>
<dbReference type="InterPro" id="IPR000086">
    <property type="entry name" value="NUDIX_hydrolase_dom"/>
</dbReference>
<dbReference type="Gene3D" id="1.10.10.10">
    <property type="entry name" value="Winged helix-like DNA-binding domain superfamily/Winged helix DNA-binding domain"/>
    <property type="match status" value="1"/>
</dbReference>
<dbReference type="SUPFAM" id="SSF46785">
    <property type="entry name" value="Winged helix' DNA-binding domain"/>
    <property type="match status" value="1"/>
</dbReference>
<dbReference type="PROSITE" id="PS51462">
    <property type="entry name" value="NUDIX"/>
    <property type="match status" value="1"/>
</dbReference>
<dbReference type="RefSeq" id="WP_179633279.1">
    <property type="nucleotide sequence ID" value="NZ_JACCFH010000001.1"/>
</dbReference>
<dbReference type="CDD" id="cd18873">
    <property type="entry name" value="NUDIX_NadM_like"/>
    <property type="match status" value="1"/>
</dbReference>
<feature type="domain" description="Nudix hydrolase" evidence="1">
    <location>
        <begin position="1"/>
        <end position="142"/>
    </location>
</feature>
<reference evidence="2 3" key="1">
    <citation type="submission" date="2020-07" db="EMBL/GenBank/DDBJ databases">
        <title>Genomic Encyclopedia of Archaeal and Bacterial Type Strains, Phase II (KMG-II): from individual species to whole genera.</title>
        <authorList>
            <person name="Goeker M."/>
        </authorList>
    </citation>
    <scope>NUCLEOTIDE SEQUENCE [LARGE SCALE GENOMIC DNA]</scope>
    <source>
        <strain evidence="2 3">DSM 21226</strain>
    </source>
</reference>
<name>A0A7Y9U665_9BURK</name>
<dbReference type="SUPFAM" id="SSF55811">
    <property type="entry name" value="Nudix"/>
    <property type="match status" value="1"/>
</dbReference>
<protein>
    <submittedName>
        <fullName evidence="2">8-oxo-dGTP diphosphatase</fullName>
        <ecNumber evidence="2">3.6.1.55</ecNumber>
    </submittedName>
</protein>
<evidence type="ECO:0000313" key="2">
    <source>
        <dbReference type="EMBL" id="NYG32382.1"/>
    </source>
</evidence>
<sequence length="231" mass="25387">MPHPPVHSPTILCTVDVVLLTLTADGLQVALLVRDRAPHAGALALPGGFVRPTEDSGTRDAAARMLREKTGLHSPYLEQLATFSGPDRDPRGWSVSVVYYALVPPMAPDDGAPAAVEWHPVDRLPPLPFDHAEIVRQALARVRSKSQYSSLPVHLCGERFTLPQLKLVYEAVLGERVNQVSFRRRMDELGMLEPMVGETVGGAHRPAQVWRVKEAFRGELSLSERVLAGRD</sequence>
<dbReference type="Gene3D" id="3.90.79.10">
    <property type="entry name" value="Nucleoside Triphosphate Pyrophosphohydrolase"/>
    <property type="match status" value="1"/>
</dbReference>
<comment type="caution">
    <text evidence="2">The sequence shown here is derived from an EMBL/GenBank/DDBJ whole genome shotgun (WGS) entry which is preliminary data.</text>
</comment>
<organism evidence="2 3">
    <name type="scientific">Sphaerotilus montanus</name>
    <dbReference type="NCBI Taxonomy" id="522889"/>
    <lineage>
        <taxon>Bacteria</taxon>
        <taxon>Pseudomonadati</taxon>
        <taxon>Pseudomonadota</taxon>
        <taxon>Betaproteobacteria</taxon>
        <taxon>Burkholderiales</taxon>
        <taxon>Sphaerotilaceae</taxon>
        <taxon>Sphaerotilus</taxon>
    </lineage>
</organism>
<evidence type="ECO:0000313" key="3">
    <source>
        <dbReference type="Proteomes" id="UP000518288"/>
    </source>
</evidence>
<dbReference type="AlphaFoldDB" id="A0A7Y9U665"/>
<keyword evidence="2" id="KW-0378">Hydrolase</keyword>
<keyword evidence="3" id="KW-1185">Reference proteome</keyword>
<dbReference type="InterPro" id="IPR036388">
    <property type="entry name" value="WH-like_DNA-bd_sf"/>
</dbReference>
<dbReference type="Pfam" id="PF00293">
    <property type="entry name" value="NUDIX"/>
    <property type="match status" value="1"/>
</dbReference>
<evidence type="ECO:0000259" key="1">
    <source>
        <dbReference type="PROSITE" id="PS51462"/>
    </source>
</evidence>
<dbReference type="PANTHER" id="PTHR43736">
    <property type="entry name" value="ADP-RIBOSE PYROPHOSPHATASE"/>
    <property type="match status" value="1"/>
</dbReference>
<dbReference type="Pfam" id="PF21906">
    <property type="entry name" value="WHD_NrtR"/>
    <property type="match status" value="1"/>
</dbReference>
<dbReference type="EMBL" id="JACCFH010000001">
    <property type="protein sequence ID" value="NYG32382.1"/>
    <property type="molecule type" value="Genomic_DNA"/>
</dbReference>